<dbReference type="EMBL" id="SDMP01000003">
    <property type="protein sequence ID" value="RYR64563.1"/>
    <property type="molecule type" value="Genomic_DNA"/>
</dbReference>
<name>A0A445DN14_ARAHY</name>
<keyword evidence="2" id="KW-1185">Reference proteome</keyword>
<evidence type="ECO:0000313" key="1">
    <source>
        <dbReference type="EMBL" id="RYR64563.1"/>
    </source>
</evidence>
<organism evidence="1 2">
    <name type="scientific">Arachis hypogaea</name>
    <name type="common">Peanut</name>
    <dbReference type="NCBI Taxonomy" id="3818"/>
    <lineage>
        <taxon>Eukaryota</taxon>
        <taxon>Viridiplantae</taxon>
        <taxon>Streptophyta</taxon>
        <taxon>Embryophyta</taxon>
        <taxon>Tracheophyta</taxon>
        <taxon>Spermatophyta</taxon>
        <taxon>Magnoliopsida</taxon>
        <taxon>eudicotyledons</taxon>
        <taxon>Gunneridae</taxon>
        <taxon>Pentapetalae</taxon>
        <taxon>rosids</taxon>
        <taxon>fabids</taxon>
        <taxon>Fabales</taxon>
        <taxon>Fabaceae</taxon>
        <taxon>Papilionoideae</taxon>
        <taxon>50 kb inversion clade</taxon>
        <taxon>dalbergioids sensu lato</taxon>
        <taxon>Dalbergieae</taxon>
        <taxon>Pterocarpus clade</taxon>
        <taxon>Arachis</taxon>
    </lineage>
</organism>
<evidence type="ECO:0000313" key="2">
    <source>
        <dbReference type="Proteomes" id="UP000289738"/>
    </source>
</evidence>
<reference evidence="1 2" key="1">
    <citation type="submission" date="2019-01" db="EMBL/GenBank/DDBJ databases">
        <title>Sequencing of cultivated peanut Arachis hypogaea provides insights into genome evolution and oil improvement.</title>
        <authorList>
            <person name="Chen X."/>
        </authorList>
    </citation>
    <scope>NUCLEOTIDE SEQUENCE [LARGE SCALE GENOMIC DNA]</scope>
    <source>
        <strain evidence="2">cv. Fuhuasheng</strain>
        <tissue evidence="1">Leaves</tissue>
    </source>
</reference>
<dbReference type="PANTHER" id="PTHR31973:SF195">
    <property type="entry name" value="MUDR FAMILY TRANSPOSASE"/>
    <property type="match status" value="1"/>
</dbReference>
<sequence>MENIANLRVYYNGEVILNTHEGVTFVCECPLSFAITCTMSFVELQNGLCNNIQSHISKKVSNILYKNLVQVFGGLIQFQIMLIIDDASMQQILCIYQQIQFHVPMIELYVEFEKQSGLGVVGEEVNVDELDEFEANYEVDDENDEGDLAGNPAVQNEADAIVSQHPFGVPSFMWTLDLEAMHASEFPKYANISEGNTAVEDGEFSVEMEFGSRDSTFYAKCKDYGAGCDWLIQTSLIRKKTCWEIRRYNGKHTCTMSTISQDHAKLNSDTIAEAIRLLVEADPLIKVKSIITEVQSKFNYTVSYRKTWLAKQKSITKIFVCYQILPIWLKAMTAKISMSRVQIKTLPIYCESEELQGARVLYRIFLSFYLCIVAFRHYKLLVQVDGTHHYFIHY</sequence>
<protein>
    <recommendedName>
        <fullName evidence="3">Transposase MuDR plant domain-containing protein</fullName>
    </recommendedName>
</protein>
<proteinExistence type="predicted"/>
<dbReference type="Proteomes" id="UP000289738">
    <property type="component" value="Chromosome A03"/>
</dbReference>
<dbReference type="PANTHER" id="PTHR31973">
    <property type="entry name" value="POLYPROTEIN, PUTATIVE-RELATED"/>
    <property type="match status" value="1"/>
</dbReference>
<dbReference type="AlphaFoldDB" id="A0A445DN14"/>
<comment type="caution">
    <text evidence="1">The sequence shown here is derived from an EMBL/GenBank/DDBJ whole genome shotgun (WGS) entry which is preliminary data.</text>
</comment>
<gene>
    <name evidence="1" type="ORF">Ahy_A03g010645</name>
</gene>
<accession>A0A445DN14</accession>
<evidence type="ECO:0008006" key="3">
    <source>
        <dbReference type="Google" id="ProtNLM"/>
    </source>
</evidence>